<keyword evidence="3" id="KW-1185">Reference proteome</keyword>
<organism evidence="2 3">
    <name type="scientific">Clostridium frigidicarnis</name>
    <dbReference type="NCBI Taxonomy" id="84698"/>
    <lineage>
        <taxon>Bacteria</taxon>
        <taxon>Bacillati</taxon>
        <taxon>Bacillota</taxon>
        <taxon>Clostridia</taxon>
        <taxon>Eubacteriales</taxon>
        <taxon>Clostridiaceae</taxon>
        <taxon>Clostridium</taxon>
    </lineage>
</organism>
<proteinExistence type="predicted"/>
<accession>A0A1I1B7C3</accession>
<sequence>MKISQKITAMLVIIFGVITLCLAILSLLRYFKTDIIMIFAGLTQLFLGLNQISIGQKIDLEEKGNGKNNKIVGIFSIIVGVIIIGVFLVEKIV</sequence>
<dbReference type="AlphaFoldDB" id="A0A1I1B7C3"/>
<dbReference type="Proteomes" id="UP000198619">
    <property type="component" value="Unassembled WGS sequence"/>
</dbReference>
<feature type="transmembrane region" description="Helical" evidence="1">
    <location>
        <begin position="34"/>
        <end position="50"/>
    </location>
</feature>
<feature type="transmembrane region" description="Helical" evidence="1">
    <location>
        <begin position="71"/>
        <end position="89"/>
    </location>
</feature>
<keyword evidence="1" id="KW-1133">Transmembrane helix</keyword>
<evidence type="ECO:0000313" key="2">
    <source>
        <dbReference type="EMBL" id="SFB45957.1"/>
    </source>
</evidence>
<dbReference type="OrthoDB" id="2456396at2"/>
<name>A0A1I1B7C3_9CLOT</name>
<dbReference type="RefSeq" id="WP_090043258.1">
    <property type="nucleotide sequence ID" value="NZ_FOKI01000071.1"/>
</dbReference>
<reference evidence="2 3" key="1">
    <citation type="submission" date="2016-10" db="EMBL/GenBank/DDBJ databases">
        <authorList>
            <person name="de Groot N.N."/>
        </authorList>
    </citation>
    <scope>NUCLEOTIDE SEQUENCE [LARGE SCALE GENOMIC DNA]</scope>
    <source>
        <strain evidence="2 3">DSM 12271</strain>
    </source>
</reference>
<dbReference type="STRING" id="84698.SAMN04488528_10712"/>
<gene>
    <name evidence="2" type="ORF">SAMN04488528_10712</name>
</gene>
<feature type="transmembrane region" description="Helical" evidence="1">
    <location>
        <begin position="7"/>
        <end position="28"/>
    </location>
</feature>
<evidence type="ECO:0000313" key="3">
    <source>
        <dbReference type="Proteomes" id="UP000198619"/>
    </source>
</evidence>
<dbReference type="EMBL" id="FOKI01000071">
    <property type="protein sequence ID" value="SFB45957.1"/>
    <property type="molecule type" value="Genomic_DNA"/>
</dbReference>
<protein>
    <submittedName>
        <fullName evidence="2">Uncharacterized protein</fullName>
    </submittedName>
</protein>
<evidence type="ECO:0000256" key="1">
    <source>
        <dbReference type="SAM" id="Phobius"/>
    </source>
</evidence>
<keyword evidence="1" id="KW-0812">Transmembrane</keyword>
<keyword evidence="1" id="KW-0472">Membrane</keyword>